<keyword evidence="1" id="KW-0963">Cytoplasm</keyword>
<dbReference type="InterPro" id="IPR036388">
    <property type="entry name" value="WH-like_DNA-bd_sf"/>
</dbReference>
<comment type="caution">
    <text evidence="6">The sequence shown here is derived from an EMBL/GenBank/DDBJ whole genome shotgun (WGS) entry which is preliminary data.</text>
</comment>
<dbReference type="PANTHER" id="PTHR34298">
    <property type="entry name" value="SEGREGATION AND CONDENSATION PROTEIN B"/>
    <property type="match status" value="1"/>
</dbReference>
<evidence type="ECO:0000256" key="2">
    <source>
        <dbReference type="ARBA" id="ARBA00022618"/>
    </source>
</evidence>
<feature type="region of interest" description="Disordered" evidence="5">
    <location>
        <begin position="198"/>
        <end position="227"/>
    </location>
</feature>
<keyword evidence="3" id="KW-0159">Chromosome partition</keyword>
<dbReference type="GO" id="GO:0051304">
    <property type="term" value="P:chromosome separation"/>
    <property type="evidence" value="ECO:0007669"/>
    <property type="project" value="InterPro"/>
</dbReference>
<dbReference type="GO" id="GO:0051301">
    <property type="term" value="P:cell division"/>
    <property type="evidence" value="ECO:0007669"/>
    <property type="project" value="UniProtKB-KW"/>
</dbReference>
<dbReference type="Pfam" id="PF04079">
    <property type="entry name" value="SMC_ScpB"/>
    <property type="match status" value="1"/>
</dbReference>
<dbReference type="InterPro" id="IPR005234">
    <property type="entry name" value="ScpB_csome_segregation"/>
</dbReference>
<dbReference type="PIRSF" id="PIRSF019345">
    <property type="entry name" value="ScpB"/>
    <property type="match status" value="1"/>
</dbReference>
<dbReference type="Gene3D" id="1.10.10.10">
    <property type="entry name" value="Winged helix-like DNA-binding domain superfamily/Winged helix DNA-binding domain"/>
    <property type="match status" value="2"/>
</dbReference>
<dbReference type="NCBIfam" id="TIGR00281">
    <property type="entry name" value="SMC-Scp complex subunit ScpB"/>
    <property type="match status" value="1"/>
</dbReference>
<name>A0A2W5KBV3_9ACTN</name>
<evidence type="ECO:0000256" key="4">
    <source>
        <dbReference type="ARBA" id="ARBA00023306"/>
    </source>
</evidence>
<gene>
    <name evidence="6" type="primary">scpB</name>
    <name evidence="6" type="ORF">DI579_02295</name>
</gene>
<evidence type="ECO:0000313" key="6">
    <source>
        <dbReference type="EMBL" id="PZP90002.1"/>
    </source>
</evidence>
<evidence type="ECO:0000256" key="1">
    <source>
        <dbReference type="ARBA" id="ARBA00022490"/>
    </source>
</evidence>
<evidence type="ECO:0000313" key="7">
    <source>
        <dbReference type="Proteomes" id="UP000248606"/>
    </source>
</evidence>
<dbReference type="AlphaFoldDB" id="A0A2W5KBV3"/>
<dbReference type="RefSeq" id="WP_290595205.1">
    <property type="nucleotide sequence ID" value="NZ_CAKZIO010000003.1"/>
</dbReference>
<dbReference type="SUPFAM" id="SSF46785">
    <property type="entry name" value="Winged helix' DNA-binding domain"/>
    <property type="match status" value="2"/>
</dbReference>
<feature type="compositionally biased region" description="Basic and acidic residues" evidence="5">
    <location>
        <begin position="210"/>
        <end position="227"/>
    </location>
</feature>
<proteinExistence type="predicted"/>
<evidence type="ECO:0000256" key="5">
    <source>
        <dbReference type="SAM" id="MobiDB-lite"/>
    </source>
</evidence>
<keyword evidence="4" id="KW-0131">Cell cycle</keyword>
<dbReference type="PANTHER" id="PTHR34298:SF2">
    <property type="entry name" value="SEGREGATION AND CONDENSATION PROTEIN B"/>
    <property type="match status" value="1"/>
</dbReference>
<sequence>MDKNDINNTESTLPGTLRGAIEAVVLIVDTPITTCDLARAVDSDEETVRNILVQWSDELNSAHSGIDLREMPDGWRLYTRAEYAPYVEKVLLDGSRGTLSRQALETLAVVAYRQPVTRSQVSAVRGVNVEGVMRTLQARGLIVENGHDPETGGMLFCTTSLFLEQLGLTDLSALPDLAPLLPDVERIDEIDDEARLSFEAHRAKTGQTDTRAEDEFGDDKGDGAPSK</sequence>
<evidence type="ECO:0000256" key="3">
    <source>
        <dbReference type="ARBA" id="ARBA00022829"/>
    </source>
</evidence>
<accession>A0A2W5KBV3</accession>
<organism evidence="6 7">
    <name type="scientific">Lawsonella clevelandensis</name>
    <dbReference type="NCBI Taxonomy" id="1528099"/>
    <lineage>
        <taxon>Bacteria</taxon>
        <taxon>Bacillati</taxon>
        <taxon>Actinomycetota</taxon>
        <taxon>Actinomycetes</taxon>
        <taxon>Mycobacteriales</taxon>
        <taxon>Lawsonellaceae</taxon>
        <taxon>Lawsonella</taxon>
    </lineage>
</organism>
<dbReference type="Proteomes" id="UP000248606">
    <property type="component" value="Unassembled WGS sequence"/>
</dbReference>
<reference evidence="6 7" key="1">
    <citation type="submission" date="2017-08" db="EMBL/GenBank/DDBJ databases">
        <title>Infants hospitalized years apart are colonized by the same room-sourced microbial strains.</title>
        <authorList>
            <person name="Brooks B."/>
            <person name="Olm M.R."/>
            <person name="Firek B.A."/>
            <person name="Baker R."/>
            <person name="Thomas B.C."/>
            <person name="Morowitz M.J."/>
            <person name="Banfield J.F."/>
        </authorList>
    </citation>
    <scope>NUCLEOTIDE SEQUENCE [LARGE SCALE GENOMIC DNA]</scope>
    <source>
        <strain evidence="6">S2_006_000_R1_57</strain>
    </source>
</reference>
<dbReference type="EMBL" id="QFOZ01000001">
    <property type="protein sequence ID" value="PZP90002.1"/>
    <property type="molecule type" value="Genomic_DNA"/>
</dbReference>
<protein>
    <submittedName>
        <fullName evidence="6">SMC-Scp complex subunit ScpB</fullName>
    </submittedName>
</protein>
<dbReference type="InterPro" id="IPR036390">
    <property type="entry name" value="WH_DNA-bd_sf"/>
</dbReference>
<keyword evidence="2" id="KW-0132">Cell division</keyword>